<protein>
    <submittedName>
        <fullName evidence="8">Uncharacterized protein</fullName>
    </submittedName>
</protein>
<keyword evidence="2" id="KW-0479">Metal-binding</keyword>
<dbReference type="PANTHER" id="PTHR10410">
    <property type="entry name" value="EUKARYOTIC TRANSLATION INITIATION FACTOR 3 -RELATED"/>
    <property type="match status" value="1"/>
</dbReference>
<dbReference type="EMBL" id="CACTIH010007331">
    <property type="protein sequence ID" value="CAA3009975.1"/>
    <property type="molecule type" value="Genomic_DNA"/>
</dbReference>
<keyword evidence="1" id="KW-0645">Protease</keyword>
<dbReference type="AlphaFoldDB" id="A0A8S0TYG9"/>
<feature type="domain" description="Cop9 signalosome subunit 5 C-terminal" evidence="7">
    <location>
        <begin position="119"/>
        <end position="153"/>
    </location>
</feature>
<keyword evidence="5" id="KW-0482">Metalloprotease</keyword>
<organism evidence="8 9">
    <name type="scientific">Olea europaea subsp. europaea</name>
    <dbReference type="NCBI Taxonomy" id="158383"/>
    <lineage>
        <taxon>Eukaryota</taxon>
        <taxon>Viridiplantae</taxon>
        <taxon>Streptophyta</taxon>
        <taxon>Embryophyta</taxon>
        <taxon>Tracheophyta</taxon>
        <taxon>Spermatophyta</taxon>
        <taxon>Magnoliopsida</taxon>
        <taxon>eudicotyledons</taxon>
        <taxon>Gunneridae</taxon>
        <taxon>Pentapetalae</taxon>
        <taxon>asterids</taxon>
        <taxon>lamiids</taxon>
        <taxon>Lamiales</taxon>
        <taxon>Oleaceae</taxon>
        <taxon>Oleeae</taxon>
        <taxon>Olea</taxon>
    </lineage>
</organism>
<proteinExistence type="predicted"/>
<reference evidence="8 9" key="1">
    <citation type="submission" date="2019-12" db="EMBL/GenBank/DDBJ databases">
        <authorList>
            <person name="Alioto T."/>
            <person name="Alioto T."/>
            <person name="Gomez Garrido J."/>
        </authorList>
    </citation>
    <scope>NUCLEOTIDE SEQUENCE [LARGE SCALE GENOMIC DNA]</scope>
</reference>
<evidence type="ECO:0000313" key="8">
    <source>
        <dbReference type="EMBL" id="CAA3009975.1"/>
    </source>
</evidence>
<dbReference type="GO" id="GO:0006508">
    <property type="term" value="P:proteolysis"/>
    <property type="evidence" value="ECO:0007669"/>
    <property type="project" value="UniProtKB-KW"/>
</dbReference>
<feature type="domain" description="JAB1/MPN/MOV34 metalloenzyme" evidence="6">
    <location>
        <begin position="1"/>
        <end position="48"/>
    </location>
</feature>
<dbReference type="GO" id="GO:0046872">
    <property type="term" value="F:metal ion binding"/>
    <property type="evidence" value="ECO:0007669"/>
    <property type="project" value="UniProtKB-KW"/>
</dbReference>
<dbReference type="InterPro" id="IPR040961">
    <property type="entry name" value="CSN5_C"/>
</dbReference>
<evidence type="ECO:0000256" key="1">
    <source>
        <dbReference type="ARBA" id="ARBA00022670"/>
    </source>
</evidence>
<dbReference type="Proteomes" id="UP000594638">
    <property type="component" value="Unassembled WGS sequence"/>
</dbReference>
<evidence type="ECO:0000256" key="3">
    <source>
        <dbReference type="ARBA" id="ARBA00022801"/>
    </source>
</evidence>
<keyword evidence="4" id="KW-0862">Zinc</keyword>
<accession>A0A8S0TYG9</accession>
<evidence type="ECO:0000259" key="7">
    <source>
        <dbReference type="Pfam" id="PF18323"/>
    </source>
</evidence>
<dbReference type="Gene3D" id="3.40.140.10">
    <property type="entry name" value="Cytidine Deaminase, domain 2"/>
    <property type="match status" value="2"/>
</dbReference>
<dbReference type="OrthoDB" id="10266268at2759"/>
<dbReference type="Pfam" id="PF01398">
    <property type="entry name" value="JAB"/>
    <property type="match status" value="1"/>
</dbReference>
<name>A0A8S0TYG9_OLEEU</name>
<dbReference type="InterPro" id="IPR000555">
    <property type="entry name" value="JAMM/MPN+_dom"/>
</dbReference>
<gene>
    <name evidence="8" type="ORF">OLEA9_A113526</name>
</gene>
<evidence type="ECO:0000259" key="6">
    <source>
        <dbReference type="Pfam" id="PF01398"/>
    </source>
</evidence>
<comment type="caution">
    <text evidence="8">The sequence shown here is derived from an EMBL/GenBank/DDBJ whole genome shotgun (WGS) entry which is preliminary data.</text>
</comment>
<sequence length="176" mass="19604">MQGKTDGDTIIVMDAFALPVEGTDTRVNALADVYEYRVDYSQTNKQVDWIMLLCSTIPILDMDEPFLAVVIDPIRTVSAGKVHIGAFRTYPEGYKPPNEPVSVYQTIPLNKTKDFGMHCKQEESQLGKITHDSAKITVEQVHGLMSRVIKVILLSTAWQSNRSSAESSGREPMVET</sequence>
<evidence type="ECO:0000256" key="4">
    <source>
        <dbReference type="ARBA" id="ARBA00022833"/>
    </source>
</evidence>
<evidence type="ECO:0000256" key="5">
    <source>
        <dbReference type="ARBA" id="ARBA00023049"/>
    </source>
</evidence>
<dbReference type="GO" id="GO:0008237">
    <property type="term" value="F:metallopeptidase activity"/>
    <property type="evidence" value="ECO:0007669"/>
    <property type="project" value="UniProtKB-KW"/>
</dbReference>
<dbReference type="InterPro" id="IPR050242">
    <property type="entry name" value="JAMM_MPN+_peptidase_M67A"/>
</dbReference>
<evidence type="ECO:0000313" key="9">
    <source>
        <dbReference type="Proteomes" id="UP000594638"/>
    </source>
</evidence>
<evidence type="ECO:0000256" key="2">
    <source>
        <dbReference type="ARBA" id="ARBA00022723"/>
    </source>
</evidence>
<dbReference type="Gramene" id="OE9A113526T1">
    <property type="protein sequence ID" value="OE9A113526C1"/>
    <property type="gene ID" value="OE9A113526"/>
</dbReference>
<keyword evidence="9" id="KW-1185">Reference proteome</keyword>
<dbReference type="Pfam" id="PF18323">
    <property type="entry name" value="CSN5_C"/>
    <property type="match status" value="1"/>
</dbReference>
<keyword evidence="3" id="KW-0378">Hydrolase</keyword>